<evidence type="ECO:0000313" key="15">
    <source>
        <dbReference type="Proteomes" id="UP000515728"/>
    </source>
</evidence>
<dbReference type="EMBL" id="CP060131">
    <property type="protein sequence ID" value="QNG52111.1"/>
    <property type="molecule type" value="Genomic_DNA"/>
</dbReference>
<evidence type="ECO:0000256" key="6">
    <source>
        <dbReference type="ARBA" id="ARBA00022692"/>
    </source>
</evidence>
<dbReference type="EC" id="2.7.13.3" evidence="3"/>
<dbReference type="PANTHER" id="PTHR45436">
    <property type="entry name" value="SENSOR HISTIDINE KINASE YKOH"/>
    <property type="match status" value="1"/>
</dbReference>
<dbReference type="Pfam" id="PF02518">
    <property type="entry name" value="HATPase_c"/>
    <property type="match status" value="1"/>
</dbReference>
<protein>
    <recommendedName>
        <fullName evidence="3">histidine kinase</fullName>
        <ecNumber evidence="3">2.7.13.3</ecNumber>
    </recommendedName>
</protein>
<dbReference type="Gene3D" id="1.10.287.130">
    <property type="match status" value="1"/>
</dbReference>
<dbReference type="Pfam" id="PF00512">
    <property type="entry name" value="HisKA"/>
    <property type="match status" value="1"/>
</dbReference>
<reference evidence="14 15" key="1">
    <citation type="submission" date="2020-08" db="EMBL/GenBank/DDBJ databases">
        <authorList>
            <person name="Mo P."/>
        </authorList>
    </citation>
    <scope>NUCLEOTIDE SEQUENCE [LARGE SCALE GENOMIC DNA]</scope>
    <source>
        <strain evidence="14 15">CGMCC 4.1532</strain>
    </source>
</reference>
<accession>A0A7G7MH50</accession>
<dbReference type="SMART" id="SM00388">
    <property type="entry name" value="HisKA"/>
    <property type="match status" value="1"/>
</dbReference>
<keyword evidence="4" id="KW-0597">Phosphoprotein</keyword>
<evidence type="ECO:0000256" key="4">
    <source>
        <dbReference type="ARBA" id="ARBA00022553"/>
    </source>
</evidence>
<dbReference type="CDD" id="cd00075">
    <property type="entry name" value="HATPase"/>
    <property type="match status" value="1"/>
</dbReference>
<evidence type="ECO:0000256" key="8">
    <source>
        <dbReference type="ARBA" id="ARBA00022989"/>
    </source>
</evidence>
<dbReference type="InterPro" id="IPR005467">
    <property type="entry name" value="His_kinase_dom"/>
</dbReference>
<evidence type="ECO:0000256" key="1">
    <source>
        <dbReference type="ARBA" id="ARBA00000085"/>
    </source>
</evidence>
<evidence type="ECO:0000256" key="12">
    <source>
        <dbReference type="SAM" id="Phobius"/>
    </source>
</evidence>
<dbReference type="RefSeq" id="WP_185718861.1">
    <property type="nucleotide sequence ID" value="NZ_BAAAWI010000001.1"/>
</dbReference>
<comment type="subcellular location">
    <subcellularLocation>
        <location evidence="2">Cell membrane</location>
    </subcellularLocation>
</comment>
<keyword evidence="6 12" id="KW-0812">Transmembrane</keyword>
<feature type="domain" description="Histidine kinase" evidence="13">
    <location>
        <begin position="184"/>
        <end position="399"/>
    </location>
</feature>
<feature type="transmembrane region" description="Helical" evidence="12">
    <location>
        <begin position="12"/>
        <end position="39"/>
    </location>
</feature>
<keyword evidence="9" id="KW-0902">Two-component regulatory system</keyword>
<dbReference type="SUPFAM" id="SSF47384">
    <property type="entry name" value="Homodimeric domain of signal transducing histidine kinase"/>
    <property type="match status" value="1"/>
</dbReference>
<proteinExistence type="predicted"/>
<dbReference type="SUPFAM" id="SSF55874">
    <property type="entry name" value="ATPase domain of HSP90 chaperone/DNA topoisomerase II/histidine kinase"/>
    <property type="match status" value="1"/>
</dbReference>
<evidence type="ECO:0000259" key="13">
    <source>
        <dbReference type="PROSITE" id="PS50109"/>
    </source>
</evidence>
<dbReference type="InterPro" id="IPR003661">
    <property type="entry name" value="HisK_dim/P_dom"/>
</dbReference>
<dbReference type="Proteomes" id="UP000515728">
    <property type="component" value="Chromosome"/>
</dbReference>
<comment type="catalytic activity">
    <reaction evidence="1">
        <text>ATP + protein L-histidine = ADP + protein N-phospho-L-histidine.</text>
        <dbReference type="EC" id="2.7.13.3"/>
    </reaction>
</comment>
<feature type="compositionally biased region" description="Polar residues" evidence="11">
    <location>
        <begin position="394"/>
        <end position="405"/>
    </location>
</feature>
<keyword evidence="15" id="KW-1185">Reference proteome</keyword>
<dbReference type="PRINTS" id="PR00344">
    <property type="entry name" value="BCTRLSENSOR"/>
</dbReference>
<dbReference type="Gene3D" id="3.30.565.10">
    <property type="entry name" value="Histidine kinase-like ATPase, C-terminal domain"/>
    <property type="match status" value="1"/>
</dbReference>
<dbReference type="InterPro" id="IPR004358">
    <property type="entry name" value="Sig_transdc_His_kin-like_C"/>
</dbReference>
<dbReference type="InterPro" id="IPR050428">
    <property type="entry name" value="TCS_sensor_his_kinase"/>
</dbReference>
<evidence type="ECO:0000256" key="7">
    <source>
        <dbReference type="ARBA" id="ARBA00022777"/>
    </source>
</evidence>
<evidence type="ECO:0000313" key="14">
    <source>
        <dbReference type="EMBL" id="QNG52111.1"/>
    </source>
</evidence>
<sequence length="405" mass="42214">MTRDDRAVLRRAWWRSVVQIAAGTTAVLLLTGGVALLLVNDHQSENLDAQLAAVLARADDVADPPPGSYLARAGPDGTVEVTPAAPPGVVAVLTAAANGTVDRRDVDTPEGTFRLGTSDRRTGRWVIANDLAALRTDQRRILQAVLLAEATGLAAALAAAALLSRRSVRPLAEALELQRRFVADASHELRAPLTVLYTRAQMLAARPAASADPDLAAGLHGLVTDTRALGEVVDDLLVAAELDRRPDRDHVVDLDDLADAVVAGTSAHAASRGITLTHEPDPGGPHPVNGHAVALRRAILALVDNAIGHTPDGGHVRITVTATAGSVALTVADDGIGIDPGRADELFDRSRHGDHGTARRFGLGLALVREIAHNHHGTVTADGAPGRGARFTLSLPTSPASNRPT</sequence>
<dbReference type="AlphaFoldDB" id="A0A7G7MH50"/>
<keyword evidence="5" id="KW-0808">Transferase</keyword>
<keyword evidence="7 14" id="KW-0418">Kinase</keyword>
<evidence type="ECO:0000256" key="10">
    <source>
        <dbReference type="ARBA" id="ARBA00023136"/>
    </source>
</evidence>
<dbReference type="KEGG" id="ppel:H6H00_29365"/>
<dbReference type="InterPro" id="IPR036890">
    <property type="entry name" value="HATPase_C_sf"/>
</dbReference>
<organism evidence="14 15">
    <name type="scientific">Pseudonocardia petroleophila</name>
    <dbReference type="NCBI Taxonomy" id="37331"/>
    <lineage>
        <taxon>Bacteria</taxon>
        <taxon>Bacillati</taxon>
        <taxon>Actinomycetota</taxon>
        <taxon>Actinomycetes</taxon>
        <taxon>Pseudonocardiales</taxon>
        <taxon>Pseudonocardiaceae</taxon>
        <taxon>Pseudonocardia</taxon>
    </lineage>
</organism>
<keyword evidence="8 12" id="KW-1133">Transmembrane helix</keyword>
<gene>
    <name evidence="14" type="ORF">H6H00_29365</name>
</gene>
<dbReference type="PANTHER" id="PTHR45436:SF5">
    <property type="entry name" value="SENSOR HISTIDINE KINASE TRCS"/>
    <property type="match status" value="1"/>
</dbReference>
<keyword evidence="10 12" id="KW-0472">Membrane</keyword>
<dbReference type="GO" id="GO:0005886">
    <property type="term" value="C:plasma membrane"/>
    <property type="evidence" value="ECO:0007669"/>
    <property type="project" value="UniProtKB-SubCell"/>
</dbReference>
<name>A0A7G7MH50_9PSEU</name>
<dbReference type="InterPro" id="IPR036097">
    <property type="entry name" value="HisK_dim/P_sf"/>
</dbReference>
<dbReference type="GO" id="GO:0000155">
    <property type="term" value="F:phosphorelay sensor kinase activity"/>
    <property type="evidence" value="ECO:0007669"/>
    <property type="project" value="InterPro"/>
</dbReference>
<dbReference type="InterPro" id="IPR003594">
    <property type="entry name" value="HATPase_dom"/>
</dbReference>
<dbReference type="PROSITE" id="PS50109">
    <property type="entry name" value="HIS_KIN"/>
    <property type="match status" value="1"/>
</dbReference>
<evidence type="ECO:0000256" key="5">
    <source>
        <dbReference type="ARBA" id="ARBA00022679"/>
    </source>
</evidence>
<evidence type="ECO:0000256" key="3">
    <source>
        <dbReference type="ARBA" id="ARBA00012438"/>
    </source>
</evidence>
<evidence type="ECO:0000256" key="11">
    <source>
        <dbReference type="SAM" id="MobiDB-lite"/>
    </source>
</evidence>
<evidence type="ECO:0000256" key="9">
    <source>
        <dbReference type="ARBA" id="ARBA00023012"/>
    </source>
</evidence>
<dbReference type="CDD" id="cd00082">
    <property type="entry name" value="HisKA"/>
    <property type="match status" value="1"/>
</dbReference>
<dbReference type="SMART" id="SM00387">
    <property type="entry name" value="HATPase_c"/>
    <property type="match status" value="1"/>
</dbReference>
<evidence type="ECO:0000256" key="2">
    <source>
        <dbReference type="ARBA" id="ARBA00004236"/>
    </source>
</evidence>
<feature type="region of interest" description="Disordered" evidence="11">
    <location>
        <begin position="378"/>
        <end position="405"/>
    </location>
</feature>